<sequence>MLVHSSVSLSAYDGQRWVINPAAGPHLLVNAGGARLFTILQQATCIDQALRDFNQAFATSLTAAEFWQLVTSRFASYGILRAEASVDSGATHGKDYIKLRIPLLTAAGAGRLAAPFHILFAPRVFWGLLLGQSVLLAAVLGPAQLVPPQNAQEAFGVGAAVYGSLLLHEAGHIAACARLGLRHGGIGFGFYAYVFPVLFADITGIWQATKQQRVIGNLAGIFMQLLLATGLTTAYLLQPYAPLLLASTGIALTAVWQLNPFVRRDGYWLLSDLTNTPNLSEQAAQARQELLRGQQWTARRLVLGIYGLLNGLAFGALLLYLLFLHGPAMLELPAALPALLGELPARWPHLTHSQLVALGCYLVWLRVGVATLVQRKRKP</sequence>
<name>A0ABS0L4I4_9BACT</name>
<dbReference type="EMBL" id="JADWYK010000010">
    <property type="protein sequence ID" value="MBG8555055.1"/>
    <property type="molecule type" value="Genomic_DNA"/>
</dbReference>
<reference evidence="2 3" key="1">
    <citation type="submission" date="2020-11" db="EMBL/GenBank/DDBJ databases">
        <title>Hymenobacter sp.</title>
        <authorList>
            <person name="Kim M.K."/>
        </authorList>
    </citation>
    <scope>NUCLEOTIDE SEQUENCE [LARGE SCALE GENOMIC DNA]</scope>
    <source>
        <strain evidence="2 3">BT594</strain>
    </source>
</reference>
<feature type="transmembrane region" description="Helical" evidence="1">
    <location>
        <begin position="355"/>
        <end position="373"/>
    </location>
</feature>
<comment type="caution">
    <text evidence="2">The sequence shown here is derived from an EMBL/GenBank/DDBJ whole genome shotgun (WGS) entry which is preliminary data.</text>
</comment>
<keyword evidence="1" id="KW-0812">Transmembrane</keyword>
<keyword evidence="1" id="KW-1133">Transmembrane helix</keyword>
<dbReference type="RefSeq" id="WP_196956075.1">
    <property type="nucleotide sequence ID" value="NZ_JADWYK010000010.1"/>
</dbReference>
<evidence type="ECO:0000313" key="3">
    <source>
        <dbReference type="Proteomes" id="UP000601099"/>
    </source>
</evidence>
<feature type="transmembrane region" description="Helical" evidence="1">
    <location>
        <begin position="243"/>
        <end position="262"/>
    </location>
</feature>
<evidence type="ECO:0000313" key="2">
    <source>
        <dbReference type="EMBL" id="MBG8555055.1"/>
    </source>
</evidence>
<organism evidence="2 3">
    <name type="scientific">Hymenobacter guriensis</name>
    <dbReference type="NCBI Taxonomy" id="2793065"/>
    <lineage>
        <taxon>Bacteria</taxon>
        <taxon>Pseudomonadati</taxon>
        <taxon>Bacteroidota</taxon>
        <taxon>Cytophagia</taxon>
        <taxon>Cytophagales</taxon>
        <taxon>Hymenobacteraceae</taxon>
        <taxon>Hymenobacter</taxon>
    </lineage>
</organism>
<gene>
    <name evidence="2" type="ORF">I5L79_15990</name>
</gene>
<keyword evidence="3" id="KW-1185">Reference proteome</keyword>
<proteinExistence type="predicted"/>
<feature type="transmembrane region" description="Helical" evidence="1">
    <location>
        <begin position="188"/>
        <end position="206"/>
    </location>
</feature>
<accession>A0ABS0L4I4</accession>
<feature type="transmembrane region" description="Helical" evidence="1">
    <location>
        <begin position="218"/>
        <end position="237"/>
    </location>
</feature>
<feature type="transmembrane region" description="Helical" evidence="1">
    <location>
        <begin position="301"/>
        <end position="323"/>
    </location>
</feature>
<protein>
    <recommendedName>
        <fullName evidence="4">Peptide zinc metalloprotease protein</fullName>
    </recommendedName>
</protein>
<feature type="transmembrane region" description="Helical" evidence="1">
    <location>
        <begin position="124"/>
        <end position="143"/>
    </location>
</feature>
<keyword evidence="1" id="KW-0472">Membrane</keyword>
<evidence type="ECO:0008006" key="4">
    <source>
        <dbReference type="Google" id="ProtNLM"/>
    </source>
</evidence>
<dbReference type="Proteomes" id="UP000601099">
    <property type="component" value="Unassembled WGS sequence"/>
</dbReference>
<evidence type="ECO:0000256" key="1">
    <source>
        <dbReference type="SAM" id="Phobius"/>
    </source>
</evidence>